<name>A0A8S1IYT4_9CHLO</name>
<dbReference type="OrthoDB" id="548633at2759"/>
<comment type="cofactor">
    <cofactor evidence="1 3">
        <name>heme</name>
        <dbReference type="ChEBI" id="CHEBI:30413"/>
    </cofactor>
</comment>
<keyword evidence="3 4" id="KW-0349">Heme</keyword>
<feature type="binding site" description="axial binding residue" evidence="3">
    <location>
        <position position="469"/>
    </location>
    <ligand>
        <name>heme</name>
        <dbReference type="ChEBI" id="CHEBI:30413"/>
    </ligand>
    <ligandPart>
        <name>Fe</name>
        <dbReference type="ChEBI" id="CHEBI:18248"/>
    </ligandPart>
</feature>
<dbReference type="GO" id="GO:0005506">
    <property type="term" value="F:iron ion binding"/>
    <property type="evidence" value="ECO:0007669"/>
    <property type="project" value="InterPro"/>
</dbReference>
<keyword evidence="3 4" id="KW-0408">Iron</keyword>
<evidence type="ECO:0000256" key="4">
    <source>
        <dbReference type="RuleBase" id="RU000461"/>
    </source>
</evidence>
<dbReference type="PRINTS" id="PR00385">
    <property type="entry name" value="P450"/>
</dbReference>
<evidence type="ECO:0000313" key="6">
    <source>
        <dbReference type="Proteomes" id="UP000708148"/>
    </source>
</evidence>
<sequence length="531" mass="60055">MDLRILKQLAALAFLAVLVFRILHKWWFRVKYDWHLVPGPQGYPLLGNLPQTVSWDKPRAHLKLTEWAKEYGKVMKLDVPGIGRIMYLMDPEYIQNHITGYGAHGLPKDPVYHGFRLIYGPHGRDNIVTTSEMDDRWKATRKGASKAFSTEALKAVFPQVLKKVDEVAEIIKSSAAKEPVDIQHLLKRFSVDTIGLTAYKIDFKALQDEQCPVFESLMYCSSEMLASIANPLRGIVKRFFPMSKLAQECNRMYSQLHSQYDWVLKELRGRGEPAADDLSIGACLMRLKDPKSGAPLDDASLGSEVAAFIQAGSDSTSHTTMWILFVIAALPEVQQKIVAEMKDKSMFERLSDGSIGRFTYSDIASLSYLTMVTKEAMRMFPITPLGTARITTRDGERVCGYRLPKGTMISVPFHPLYHVPWLFEEPERFRPERWSNQAPQEKLNGDESCEKRGGAPRSFWSFSDGPRDCIGQRMALMVLHTVVAVLVAKFEIRLADRMGGWEGTTARQYIGMSLSIDGGMWVHFKPRGDAH</sequence>
<dbReference type="InterPro" id="IPR036396">
    <property type="entry name" value="Cyt_P450_sf"/>
</dbReference>
<comment type="caution">
    <text evidence="5">The sequence shown here is derived from an EMBL/GenBank/DDBJ whole genome shotgun (WGS) entry which is preliminary data.</text>
</comment>
<dbReference type="InterPro" id="IPR001128">
    <property type="entry name" value="Cyt_P450"/>
</dbReference>
<keyword evidence="4" id="KW-0503">Monooxygenase</keyword>
<dbReference type="PRINTS" id="PR00463">
    <property type="entry name" value="EP450I"/>
</dbReference>
<evidence type="ECO:0000256" key="3">
    <source>
        <dbReference type="PIRSR" id="PIRSR602401-1"/>
    </source>
</evidence>
<reference evidence="5" key="1">
    <citation type="submission" date="2020-12" db="EMBL/GenBank/DDBJ databases">
        <authorList>
            <person name="Iha C."/>
        </authorList>
    </citation>
    <scope>NUCLEOTIDE SEQUENCE</scope>
</reference>
<dbReference type="InterPro" id="IPR017972">
    <property type="entry name" value="Cyt_P450_CS"/>
</dbReference>
<dbReference type="PANTHER" id="PTHR24305">
    <property type="entry name" value="CYTOCHROME P450"/>
    <property type="match status" value="1"/>
</dbReference>
<evidence type="ECO:0000313" key="5">
    <source>
        <dbReference type="EMBL" id="CAD7698927.1"/>
    </source>
</evidence>
<dbReference type="GO" id="GO:0020037">
    <property type="term" value="F:heme binding"/>
    <property type="evidence" value="ECO:0007669"/>
    <property type="project" value="InterPro"/>
</dbReference>
<protein>
    <recommendedName>
        <fullName evidence="7">Cytochrome P450</fullName>
    </recommendedName>
</protein>
<keyword evidence="3 4" id="KW-0479">Metal-binding</keyword>
<dbReference type="InterPro" id="IPR050121">
    <property type="entry name" value="Cytochrome_P450_monoxygenase"/>
</dbReference>
<dbReference type="Gene3D" id="1.10.630.10">
    <property type="entry name" value="Cytochrome P450"/>
    <property type="match status" value="1"/>
</dbReference>
<organism evidence="5 6">
    <name type="scientific">Ostreobium quekettii</name>
    <dbReference type="NCBI Taxonomy" id="121088"/>
    <lineage>
        <taxon>Eukaryota</taxon>
        <taxon>Viridiplantae</taxon>
        <taxon>Chlorophyta</taxon>
        <taxon>core chlorophytes</taxon>
        <taxon>Ulvophyceae</taxon>
        <taxon>TCBD clade</taxon>
        <taxon>Bryopsidales</taxon>
        <taxon>Ostreobineae</taxon>
        <taxon>Ostreobiaceae</taxon>
        <taxon>Ostreobium</taxon>
    </lineage>
</organism>
<proteinExistence type="inferred from homology"/>
<dbReference type="GO" id="GO:0004497">
    <property type="term" value="F:monooxygenase activity"/>
    <property type="evidence" value="ECO:0007669"/>
    <property type="project" value="UniProtKB-KW"/>
</dbReference>
<comment type="similarity">
    <text evidence="2 4">Belongs to the cytochrome P450 family.</text>
</comment>
<keyword evidence="6" id="KW-1185">Reference proteome</keyword>
<evidence type="ECO:0008006" key="7">
    <source>
        <dbReference type="Google" id="ProtNLM"/>
    </source>
</evidence>
<evidence type="ECO:0000256" key="2">
    <source>
        <dbReference type="ARBA" id="ARBA00010617"/>
    </source>
</evidence>
<keyword evidence="4" id="KW-0560">Oxidoreductase</keyword>
<dbReference type="SUPFAM" id="SSF48264">
    <property type="entry name" value="Cytochrome P450"/>
    <property type="match status" value="1"/>
</dbReference>
<dbReference type="Pfam" id="PF00067">
    <property type="entry name" value="p450"/>
    <property type="match status" value="1"/>
</dbReference>
<evidence type="ECO:0000256" key="1">
    <source>
        <dbReference type="ARBA" id="ARBA00001971"/>
    </source>
</evidence>
<accession>A0A8S1IYT4</accession>
<dbReference type="InterPro" id="IPR002401">
    <property type="entry name" value="Cyt_P450_E_grp-I"/>
</dbReference>
<dbReference type="Proteomes" id="UP000708148">
    <property type="component" value="Unassembled WGS sequence"/>
</dbReference>
<dbReference type="AlphaFoldDB" id="A0A8S1IYT4"/>
<dbReference type="EMBL" id="CAJHUC010000922">
    <property type="protein sequence ID" value="CAD7698927.1"/>
    <property type="molecule type" value="Genomic_DNA"/>
</dbReference>
<dbReference type="PROSITE" id="PS00086">
    <property type="entry name" value="CYTOCHROME_P450"/>
    <property type="match status" value="1"/>
</dbReference>
<gene>
    <name evidence="5" type="ORF">OSTQU699_LOCUS4286</name>
</gene>
<dbReference type="PANTHER" id="PTHR24305:SF166">
    <property type="entry name" value="CYTOCHROME P450 12A4, MITOCHONDRIAL-RELATED"/>
    <property type="match status" value="1"/>
</dbReference>
<dbReference type="GO" id="GO:0016705">
    <property type="term" value="F:oxidoreductase activity, acting on paired donors, with incorporation or reduction of molecular oxygen"/>
    <property type="evidence" value="ECO:0007669"/>
    <property type="project" value="InterPro"/>
</dbReference>